<organism evidence="1">
    <name type="scientific">Longilinea arvoryzae</name>
    <dbReference type="NCBI Taxonomy" id="360412"/>
    <lineage>
        <taxon>Bacteria</taxon>
        <taxon>Bacillati</taxon>
        <taxon>Chloroflexota</taxon>
        <taxon>Anaerolineae</taxon>
        <taxon>Anaerolineales</taxon>
        <taxon>Anaerolineaceae</taxon>
        <taxon>Longilinea</taxon>
    </lineage>
</organism>
<sequence length="306" mass="33693">MATNPQSPKRSRRIFLAVVGGVLALAVLGLAAFRLISGKPLGIRYFVEVQTWRAASLVKAVAHARDVQSQSKGAYTNVIFLHHSVGDNLIQQTDFRAQLANAGLSLWDHDYNYYGLRDSAGNSTGYNYFIPDDNTDPDGLAALFSQKVYGLPVNAISGLMQHEVIVFKSCFTGNVLGDDPQVEQVKGYYETVRSFIAAHPEKLFILLTTPPLNSSEADAAMGVRARSIADWLMSAEFKGDLPNLVVFDLYDRLADGDPASPQYNRLRSDYLEGSDNHPTARANQDVAAELSAFIVQSIQDFRSRQE</sequence>
<dbReference type="AlphaFoldDB" id="A0A0S7B8A5"/>
<reference evidence="1" key="1">
    <citation type="submission" date="2015-07" db="EMBL/GenBank/DDBJ databases">
        <title>Draft Genome Sequences of Anaerolinea thermolimosa IMO-1, Bellilinea caldifistulae GOMI-1, Leptolinea tardivitalis YMTK-2, Levilinea saccharolytica KIBI-1,Longilinea arvoryzae KOME-1, Previously Described as Members of the Anaerolineaceae (Chloroflexi).</title>
        <authorList>
            <person name="Sekiguchi Y."/>
            <person name="Ohashi A."/>
            <person name="Matsuura N."/>
            <person name="Tourlousse M.D."/>
        </authorList>
    </citation>
    <scope>NUCLEOTIDE SEQUENCE [LARGE SCALE GENOMIC DNA]</scope>
    <source>
        <strain evidence="1">KOME-1</strain>
    </source>
</reference>
<dbReference type="OrthoDB" id="5496832at2"/>
<proteinExistence type="predicted"/>
<dbReference type="RefSeq" id="WP_075072788.1">
    <property type="nucleotide sequence ID" value="NZ_DF967972.1"/>
</dbReference>
<dbReference type="SUPFAM" id="SSF52266">
    <property type="entry name" value="SGNH hydrolase"/>
    <property type="match status" value="1"/>
</dbReference>
<keyword evidence="2" id="KW-1185">Reference proteome</keyword>
<dbReference type="STRING" id="360412.LARV_01208"/>
<name>A0A0S7B8A5_9CHLR</name>
<evidence type="ECO:0000313" key="1">
    <source>
        <dbReference type="EMBL" id="GAP13454.1"/>
    </source>
</evidence>
<dbReference type="Gene3D" id="3.40.50.1110">
    <property type="entry name" value="SGNH hydrolase"/>
    <property type="match status" value="1"/>
</dbReference>
<dbReference type="Proteomes" id="UP000055060">
    <property type="component" value="Unassembled WGS sequence"/>
</dbReference>
<dbReference type="EMBL" id="DF967972">
    <property type="protein sequence ID" value="GAP13454.1"/>
    <property type="molecule type" value="Genomic_DNA"/>
</dbReference>
<evidence type="ECO:0008006" key="3">
    <source>
        <dbReference type="Google" id="ProtNLM"/>
    </source>
</evidence>
<gene>
    <name evidence="1" type="ORF">LARV_01208</name>
</gene>
<protein>
    <recommendedName>
        <fullName evidence="3">SGNH/GDSL hydrolase family protein</fullName>
    </recommendedName>
</protein>
<dbReference type="InterPro" id="IPR036514">
    <property type="entry name" value="SGNH_hydro_sf"/>
</dbReference>
<evidence type="ECO:0000313" key="2">
    <source>
        <dbReference type="Proteomes" id="UP000055060"/>
    </source>
</evidence>
<accession>A0A0S7B8A5</accession>